<keyword evidence="6" id="KW-0282">Flagellum</keyword>
<evidence type="ECO:0000313" key="6">
    <source>
        <dbReference type="EMBL" id="SFQ02790.1"/>
    </source>
</evidence>
<dbReference type="HAMAP" id="MF_01185">
    <property type="entry name" value="FliW"/>
    <property type="match status" value="1"/>
</dbReference>
<accession>A0A1I5V5Q6</accession>
<reference evidence="6 7" key="1">
    <citation type="submission" date="2016-10" db="EMBL/GenBank/DDBJ databases">
        <authorList>
            <person name="de Groot N.N."/>
        </authorList>
    </citation>
    <scope>NUCLEOTIDE SEQUENCE [LARGE SCALE GENOMIC DNA]</scope>
    <source>
        <strain evidence="6 7">DSM 20678</strain>
    </source>
</reference>
<evidence type="ECO:0000256" key="5">
    <source>
        <dbReference type="HAMAP-Rule" id="MF_01185"/>
    </source>
</evidence>
<keyword evidence="1 5" id="KW-0963">Cytoplasm</keyword>
<evidence type="ECO:0000313" key="7">
    <source>
        <dbReference type="Proteomes" id="UP000198577"/>
    </source>
</evidence>
<dbReference type="PANTHER" id="PTHR39190">
    <property type="entry name" value="FLAGELLAR ASSEMBLY FACTOR FLIW"/>
    <property type="match status" value="1"/>
</dbReference>
<comment type="similarity">
    <text evidence="5">Belongs to the FliW family.</text>
</comment>
<dbReference type="GO" id="GO:0006417">
    <property type="term" value="P:regulation of translation"/>
    <property type="evidence" value="ECO:0007669"/>
    <property type="project" value="UniProtKB-KW"/>
</dbReference>
<dbReference type="InterPro" id="IPR024046">
    <property type="entry name" value="Flagellar_assmbl_FliW_dom_sf"/>
</dbReference>
<dbReference type="GO" id="GO:0044780">
    <property type="term" value="P:bacterial-type flagellum assembly"/>
    <property type="evidence" value="ECO:0007669"/>
    <property type="project" value="UniProtKB-UniRule"/>
</dbReference>
<evidence type="ECO:0000256" key="1">
    <source>
        <dbReference type="ARBA" id="ARBA00022490"/>
    </source>
</evidence>
<dbReference type="Gene3D" id="2.30.290.10">
    <property type="entry name" value="BH3618-like"/>
    <property type="match status" value="1"/>
</dbReference>
<dbReference type="STRING" id="937334.SAMN05444406_1105"/>
<dbReference type="Proteomes" id="UP000198577">
    <property type="component" value="Unassembled WGS sequence"/>
</dbReference>
<keyword evidence="4 5" id="KW-0143">Chaperone</keyword>
<comment type="function">
    <text evidence="5">Acts as an anti-CsrA protein, binds CsrA and prevents it from repressing translation of its target genes, one of which is flagellin. Binds to flagellin and participates in the assembly of the flagellum.</text>
</comment>
<protein>
    <recommendedName>
        <fullName evidence="5">Flagellar assembly factor FliW</fullName>
    </recommendedName>
</protein>
<proteinExistence type="inferred from homology"/>
<evidence type="ECO:0000256" key="4">
    <source>
        <dbReference type="ARBA" id="ARBA00023186"/>
    </source>
</evidence>
<dbReference type="Pfam" id="PF02623">
    <property type="entry name" value="FliW"/>
    <property type="match status" value="1"/>
</dbReference>
<gene>
    <name evidence="5" type="primary">fliW</name>
    <name evidence="6" type="ORF">SAMN05444406_1105</name>
</gene>
<dbReference type="NCBIfam" id="NF009793">
    <property type="entry name" value="PRK13285.1-1"/>
    <property type="match status" value="1"/>
</dbReference>
<comment type="subunit">
    <text evidence="5">Interacts with translational regulator CsrA and flagellin(s).</text>
</comment>
<comment type="subcellular location">
    <subcellularLocation>
        <location evidence="5">Cytoplasm</location>
    </subcellularLocation>
</comment>
<dbReference type="InterPro" id="IPR003775">
    <property type="entry name" value="Flagellar_assembly_factor_FliW"/>
</dbReference>
<dbReference type="AlphaFoldDB" id="A0A1I5V5Q6"/>
<dbReference type="PANTHER" id="PTHR39190:SF1">
    <property type="entry name" value="FLAGELLAR ASSEMBLY FACTOR FLIW"/>
    <property type="match status" value="1"/>
</dbReference>
<sequence length="147" mass="17166">MIIESRHFGYIEIPEEEIIRFPYGLYGFEDIKEYVLLGKVGDDNPFMWLHAVHNPDVCFVVIDPFVFKKDYSPSINEEVLHKLEVEDPTDIRFLSIVVIPQDMYKMTANLQGPIVINAKKNIAMQVILDDEKYTTRHYILEEMKKGA</sequence>
<keyword evidence="7" id="KW-1185">Reference proteome</keyword>
<keyword evidence="6" id="KW-0966">Cell projection</keyword>
<dbReference type="SUPFAM" id="SSF141457">
    <property type="entry name" value="BH3618-like"/>
    <property type="match status" value="1"/>
</dbReference>
<keyword evidence="2 5" id="KW-1005">Bacterial flagellum biogenesis</keyword>
<dbReference type="RefSeq" id="WP_025747923.1">
    <property type="nucleotide sequence ID" value="NZ_FOXR01000010.1"/>
</dbReference>
<organism evidence="6 7">
    <name type="scientific">Caldicoprobacter faecalis</name>
    <dbReference type="NCBI Taxonomy" id="937334"/>
    <lineage>
        <taxon>Bacteria</taxon>
        <taxon>Bacillati</taxon>
        <taxon>Bacillota</taxon>
        <taxon>Clostridia</taxon>
        <taxon>Caldicoprobacterales</taxon>
        <taxon>Caldicoprobacteraceae</taxon>
        <taxon>Caldicoprobacter</taxon>
    </lineage>
</organism>
<keyword evidence="3 5" id="KW-0810">Translation regulation</keyword>
<name>A0A1I5V5Q6_9FIRM</name>
<dbReference type="GO" id="GO:0005737">
    <property type="term" value="C:cytoplasm"/>
    <property type="evidence" value="ECO:0007669"/>
    <property type="project" value="UniProtKB-SubCell"/>
</dbReference>
<dbReference type="EMBL" id="FOXR01000010">
    <property type="protein sequence ID" value="SFQ02790.1"/>
    <property type="molecule type" value="Genomic_DNA"/>
</dbReference>
<evidence type="ECO:0000256" key="2">
    <source>
        <dbReference type="ARBA" id="ARBA00022795"/>
    </source>
</evidence>
<evidence type="ECO:0000256" key="3">
    <source>
        <dbReference type="ARBA" id="ARBA00022845"/>
    </source>
</evidence>
<keyword evidence="6" id="KW-0969">Cilium</keyword>